<comment type="caution">
    <text evidence="9">The sequence shown here is derived from an EMBL/GenBank/DDBJ whole genome shotgun (WGS) entry which is preliminary data.</text>
</comment>
<feature type="transmembrane region" description="Helical" evidence="8">
    <location>
        <begin position="119"/>
        <end position="137"/>
    </location>
</feature>
<feature type="transmembrane region" description="Helical" evidence="8">
    <location>
        <begin position="258"/>
        <end position="283"/>
    </location>
</feature>
<evidence type="ECO:0000256" key="3">
    <source>
        <dbReference type="ARBA" id="ARBA00022676"/>
    </source>
</evidence>
<protein>
    <recommendedName>
        <fullName evidence="11">Dolichyl-phosphate-mannose-protein mannosyltransferase</fullName>
    </recommendedName>
</protein>
<evidence type="ECO:0000313" key="10">
    <source>
        <dbReference type="Proteomes" id="UP001157910"/>
    </source>
</evidence>
<keyword evidence="2" id="KW-1003">Cell membrane</keyword>
<feature type="transmembrane region" description="Helical" evidence="8">
    <location>
        <begin position="77"/>
        <end position="107"/>
    </location>
</feature>
<accession>A0ABY1PXP0</accession>
<evidence type="ECO:0000256" key="6">
    <source>
        <dbReference type="ARBA" id="ARBA00022989"/>
    </source>
</evidence>
<evidence type="ECO:0000256" key="4">
    <source>
        <dbReference type="ARBA" id="ARBA00022679"/>
    </source>
</evidence>
<evidence type="ECO:0000313" key="9">
    <source>
        <dbReference type="EMBL" id="SMP52100.1"/>
    </source>
</evidence>
<dbReference type="PANTHER" id="PTHR33908">
    <property type="entry name" value="MANNOSYLTRANSFERASE YKCB-RELATED"/>
    <property type="match status" value="1"/>
</dbReference>
<dbReference type="InterPro" id="IPR050297">
    <property type="entry name" value="LipidA_mod_glycosyltrf_83"/>
</dbReference>
<keyword evidence="4" id="KW-0808">Transferase</keyword>
<comment type="subcellular location">
    <subcellularLocation>
        <location evidence="1">Cell membrane</location>
        <topology evidence="1">Multi-pass membrane protein</topology>
    </subcellularLocation>
</comment>
<keyword evidence="6 8" id="KW-1133">Transmembrane helix</keyword>
<gene>
    <name evidence="9" type="ORF">SAMN06296065_101240</name>
</gene>
<keyword evidence="5 8" id="KW-0812">Transmembrane</keyword>
<feature type="transmembrane region" description="Helical" evidence="8">
    <location>
        <begin position="295"/>
        <end position="315"/>
    </location>
</feature>
<feature type="transmembrane region" description="Helical" evidence="8">
    <location>
        <begin position="21"/>
        <end position="39"/>
    </location>
</feature>
<evidence type="ECO:0000256" key="7">
    <source>
        <dbReference type="ARBA" id="ARBA00023136"/>
    </source>
</evidence>
<evidence type="ECO:0000256" key="1">
    <source>
        <dbReference type="ARBA" id="ARBA00004651"/>
    </source>
</evidence>
<name>A0ABY1PXP0_9SPHN</name>
<keyword evidence="10" id="KW-1185">Reference proteome</keyword>
<reference evidence="9 10" key="1">
    <citation type="submission" date="2017-05" db="EMBL/GenBank/DDBJ databases">
        <authorList>
            <person name="Varghese N."/>
            <person name="Submissions S."/>
        </authorList>
    </citation>
    <scope>NUCLEOTIDE SEQUENCE [LARGE SCALE GENOMIC DNA]</scope>
    <source>
        <strain evidence="9 10">SM16</strain>
    </source>
</reference>
<organism evidence="9 10">
    <name type="scientific">Novosphingobium panipatense</name>
    <dbReference type="NCBI Taxonomy" id="428991"/>
    <lineage>
        <taxon>Bacteria</taxon>
        <taxon>Pseudomonadati</taxon>
        <taxon>Pseudomonadota</taxon>
        <taxon>Alphaproteobacteria</taxon>
        <taxon>Sphingomonadales</taxon>
        <taxon>Sphingomonadaceae</taxon>
        <taxon>Novosphingobium</taxon>
    </lineage>
</organism>
<dbReference type="PANTHER" id="PTHR33908:SF11">
    <property type="entry name" value="MEMBRANE PROTEIN"/>
    <property type="match status" value="1"/>
</dbReference>
<evidence type="ECO:0000256" key="2">
    <source>
        <dbReference type="ARBA" id="ARBA00022475"/>
    </source>
</evidence>
<feature type="transmembrane region" description="Helical" evidence="8">
    <location>
        <begin position="143"/>
        <end position="159"/>
    </location>
</feature>
<dbReference type="EMBL" id="FXUI01000001">
    <property type="protein sequence ID" value="SMP52100.1"/>
    <property type="molecule type" value="Genomic_DNA"/>
</dbReference>
<evidence type="ECO:0000256" key="5">
    <source>
        <dbReference type="ARBA" id="ARBA00022692"/>
    </source>
</evidence>
<evidence type="ECO:0008006" key="11">
    <source>
        <dbReference type="Google" id="ProtNLM"/>
    </source>
</evidence>
<sequence length="493" mass="54224">MLMERVTRDSRTGEAPGVRPLHLLLFLVTAIALRIATFGDPNLHVDESFYQTVGIAMHEGAIPYVDVWDRKPWGLFFLYYLIAFISYSPIAYQVIATIFAAATAWVIARLASAWSTTRAGLLAGMAYLLWLTELQGFGGQTPIFYNLFIATAALLVFSARDRLLRGQAPPSVAAAMALAGVAITIKQTAVFEASFLGLYASARLLRSPMPRSLVWRPVLLWAAIGAAPTLAIAGWYAAEGYWGIYWHAMYTASANRPMFLYPTTMRFLITFVILAPLLVVATLSLADWKGESRRFVTGWIAAAVIGLVFVPNFYMHYSLPLLVPLSAATAVFLARPVVGQIAMAGLAAYSVCTFDPLDARRTQQSIDAFAELADVIRGHDDGSPLFVVDGPPQLYTLTGHAFPTPLVFPHHLGDANEKDLSHLSTLGETRRVLAQRPGIVVTPDKPREGPPNMEVLDTVYAYVRKNCRRVANIETPDALTTARMDVWADCRKR</sequence>
<keyword evidence="7 8" id="KW-0472">Membrane</keyword>
<proteinExistence type="predicted"/>
<evidence type="ECO:0000256" key="8">
    <source>
        <dbReference type="SAM" id="Phobius"/>
    </source>
</evidence>
<dbReference type="Proteomes" id="UP001157910">
    <property type="component" value="Unassembled WGS sequence"/>
</dbReference>
<feature type="transmembrane region" description="Helical" evidence="8">
    <location>
        <begin position="213"/>
        <end position="238"/>
    </location>
</feature>
<keyword evidence="3" id="KW-0328">Glycosyltransferase</keyword>